<dbReference type="SUPFAM" id="SSF51735">
    <property type="entry name" value="NAD(P)-binding Rossmann-fold domains"/>
    <property type="match status" value="1"/>
</dbReference>
<dbReference type="AlphaFoldDB" id="A0A2K0T279"/>
<dbReference type="InterPro" id="IPR036291">
    <property type="entry name" value="NAD(P)-bd_dom_sf"/>
</dbReference>
<dbReference type="Proteomes" id="UP000236546">
    <property type="component" value="Unassembled WGS sequence"/>
</dbReference>
<dbReference type="PANTHER" id="PTHR24320">
    <property type="entry name" value="RETINOL DEHYDROGENASE"/>
    <property type="match status" value="1"/>
</dbReference>
<organism evidence="3 4">
    <name type="scientific">Trichoderma gamsii</name>
    <dbReference type="NCBI Taxonomy" id="398673"/>
    <lineage>
        <taxon>Eukaryota</taxon>
        <taxon>Fungi</taxon>
        <taxon>Dikarya</taxon>
        <taxon>Ascomycota</taxon>
        <taxon>Pezizomycotina</taxon>
        <taxon>Sordariomycetes</taxon>
        <taxon>Hypocreomycetidae</taxon>
        <taxon>Hypocreales</taxon>
        <taxon>Hypocreaceae</taxon>
        <taxon>Trichoderma</taxon>
    </lineage>
</organism>
<proteinExistence type="inferred from homology"/>
<evidence type="ECO:0008006" key="5">
    <source>
        <dbReference type="Google" id="ProtNLM"/>
    </source>
</evidence>
<dbReference type="Pfam" id="PF00106">
    <property type="entry name" value="adh_short"/>
    <property type="match status" value="1"/>
</dbReference>
<comment type="caution">
    <text evidence="3">The sequence shown here is derived from an EMBL/GenBank/DDBJ whole genome shotgun (WGS) entry which is preliminary data.</text>
</comment>
<accession>A0A2K0T279</accession>
<sequence length="332" mass="35480">MASSSNFGAETTAEEVASTFRDQITGKTILITGVSPNGLGAATARALAKYSPASLIFTARTVSKASAVADAIRDEHAAVKAQIHVVQADLSKSESIRQAATNIQELTHVIDVIINNAGVMAIPEREVTKQGIEAHLATNFLGHFLLTTLLSPQLKAAGPKARVVNIVSGGFYVQPFRFSDFNFDGGKDLPLDEQVDLDSAEKLGMGWVKDAGTGYIPFLAYSQSSTALMLLTKGLNEGYAGERITAVSAAPGVVLTELQRHLPSEFRNPNMTYKTASQGVASFLVAALDPSLQGHPGAYIDDCQIKEVPRYAQEAAIARRLWTMAESWVKDA</sequence>
<reference evidence="3 4" key="1">
    <citation type="submission" date="2017-02" db="EMBL/GenBank/DDBJ databases">
        <title>Genomes of Trichoderma spp. with biocontrol activity.</title>
        <authorList>
            <person name="Gardiner D."/>
            <person name="Kazan K."/>
            <person name="Vos C."/>
            <person name="Harvey P."/>
        </authorList>
    </citation>
    <scope>NUCLEOTIDE SEQUENCE [LARGE SCALE GENOMIC DNA]</scope>
    <source>
        <strain evidence="3 4">A5MH</strain>
    </source>
</reference>
<keyword evidence="2" id="KW-0560">Oxidoreductase</keyword>
<evidence type="ECO:0000256" key="2">
    <source>
        <dbReference type="ARBA" id="ARBA00023002"/>
    </source>
</evidence>
<dbReference type="PRINTS" id="PR00081">
    <property type="entry name" value="GDHRDH"/>
</dbReference>
<evidence type="ECO:0000313" key="4">
    <source>
        <dbReference type="Proteomes" id="UP000236546"/>
    </source>
</evidence>
<evidence type="ECO:0000256" key="1">
    <source>
        <dbReference type="ARBA" id="ARBA00006484"/>
    </source>
</evidence>
<dbReference type="EMBL" id="MTYH01000080">
    <property type="protein sequence ID" value="PNP39643.1"/>
    <property type="molecule type" value="Genomic_DNA"/>
</dbReference>
<dbReference type="InterPro" id="IPR002347">
    <property type="entry name" value="SDR_fam"/>
</dbReference>
<dbReference type="OrthoDB" id="191139at2759"/>
<dbReference type="GO" id="GO:0016491">
    <property type="term" value="F:oxidoreductase activity"/>
    <property type="evidence" value="ECO:0007669"/>
    <property type="project" value="UniProtKB-KW"/>
</dbReference>
<name>A0A2K0T279_9HYPO</name>
<gene>
    <name evidence="3" type="ORF">TGAMA5MH_08461</name>
</gene>
<comment type="similarity">
    <text evidence="1">Belongs to the short-chain dehydrogenases/reductases (SDR) family.</text>
</comment>
<dbReference type="PANTHER" id="PTHR24320:SF283">
    <property type="entry name" value="RETINOL DEHYDROGENASE 11"/>
    <property type="match status" value="1"/>
</dbReference>
<protein>
    <recommendedName>
        <fullName evidence="5">Retinol dehydrogenase 13</fullName>
    </recommendedName>
</protein>
<evidence type="ECO:0000313" key="3">
    <source>
        <dbReference type="EMBL" id="PNP39643.1"/>
    </source>
</evidence>
<dbReference type="Gene3D" id="3.40.50.720">
    <property type="entry name" value="NAD(P)-binding Rossmann-like Domain"/>
    <property type="match status" value="1"/>
</dbReference>